<organism evidence="1">
    <name type="scientific">Sesamum radiatum</name>
    <name type="common">Black benniseed</name>
    <dbReference type="NCBI Taxonomy" id="300843"/>
    <lineage>
        <taxon>Eukaryota</taxon>
        <taxon>Viridiplantae</taxon>
        <taxon>Streptophyta</taxon>
        <taxon>Embryophyta</taxon>
        <taxon>Tracheophyta</taxon>
        <taxon>Spermatophyta</taxon>
        <taxon>Magnoliopsida</taxon>
        <taxon>eudicotyledons</taxon>
        <taxon>Gunneridae</taxon>
        <taxon>Pentapetalae</taxon>
        <taxon>asterids</taxon>
        <taxon>lamiids</taxon>
        <taxon>Lamiales</taxon>
        <taxon>Pedaliaceae</taxon>
        <taxon>Sesamum</taxon>
    </lineage>
</organism>
<sequence length="148" mass="17447">MPKAVYTLTKEQKRRIRELITHLKFPDGYASHLACCDDMKELRLHDMKSHDCHVFMQKLIPIAFYEILPKPVWSRLTEIKNKVHVEVSIVEAYLVEEIGLFTSHYFERQIPCKQNKPHKSDDLTMNNTYIQQSIFKYPGRPSGVSKNR</sequence>
<reference evidence="1" key="1">
    <citation type="submission" date="2020-06" db="EMBL/GenBank/DDBJ databases">
        <authorList>
            <person name="Li T."/>
            <person name="Hu X."/>
            <person name="Zhang T."/>
            <person name="Song X."/>
            <person name="Zhang H."/>
            <person name="Dai N."/>
            <person name="Sheng W."/>
            <person name="Hou X."/>
            <person name="Wei L."/>
        </authorList>
    </citation>
    <scope>NUCLEOTIDE SEQUENCE</scope>
    <source>
        <strain evidence="1">G02</strain>
        <tissue evidence="1">Leaf</tissue>
    </source>
</reference>
<dbReference type="AlphaFoldDB" id="A0AAW2KK01"/>
<evidence type="ECO:0000313" key="1">
    <source>
        <dbReference type="EMBL" id="KAL0307352.1"/>
    </source>
</evidence>
<dbReference type="EMBL" id="JACGWJ010000028">
    <property type="protein sequence ID" value="KAL0307352.1"/>
    <property type="molecule type" value="Genomic_DNA"/>
</dbReference>
<accession>A0AAW2KK01</accession>
<comment type="caution">
    <text evidence="1">The sequence shown here is derived from an EMBL/GenBank/DDBJ whole genome shotgun (WGS) entry which is preliminary data.</text>
</comment>
<gene>
    <name evidence="1" type="ORF">Sradi_6152500</name>
</gene>
<protein>
    <submittedName>
        <fullName evidence="1">Uncharacterized protein</fullName>
    </submittedName>
</protein>
<proteinExistence type="predicted"/>
<name>A0AAW2KK01_SESRA</name>
<dbReference type="PANTHER" id="PTHR48258">
    <property type="entry name" value="DUF4218 DOMAIN-CONTAINING PROTEIN-RELATED"/>
    <property type="match status" value="1"/>
</dbReference>
<reference evidence="1" key="2">
    <citation type="journal article" date="2024" name="Plant">
        <title>Genomic evolution and insights into agronomic trait innovations of Sesamum species.</title>
        <authorList>
            <person name="Miao H."/>
            <person name="Wang L."/>
            <person name="Qu L."/>
            <person name="Liu H."/>
            <person name="Sun Y."/>
            <person name="Le M."/>
            <person name="Wang Q."/>
            <person name="Wei S."/>
            <person name="Zheng Y."/>
            <person name="Lin W."/>
            <person name="Duan Y."/>
            <person name="Cao H."/>
            <person name="Xiong S."/>
            <person name="Wang X."/>
            <person name="Wei L."/>
            <person name="Li C."/>
            <person name="Ma Q."/>
            <person name="Ju M."/>
            <person name="Zhao R."/>
            <person name="Li G."/>
            <person name="Mu C."/>
            <person name="Tian Q."/>
            <person name="Mei H."/>
            <person name="Zhang T."/>
            <person name="Gao T."/>
            <person name="Zhang H."/>
        </authorList>
    </citation>
    <scope>NUCLEOTIDE SEQUENCE</scope>
    <source>
        <strain evidence="1">G02</strain>
    </source>
</reference>
<dbReference type="PANTHER" id="PTHR48258:SF4">
    <property type="entry name" value="DUF4216 DOMAIN-CONTAINING PROTEIN"/>
    <property type="match status" value="1"/>
</dbReference>